<evidence type="ECO:0000256" key="3">
    <source>
        <dbReference type="SAM" id="MobiDB-lite"/>
    </source>
</evidence>
<dbReference type="EnsemblPlants" id="Pp3c11_2350V3.2">
    <property type="protein sequence ID" value="Pp3c11_2350V3.2"/>
    <property type="gene ID" value="Pp3c11_2350"/>
</dbReference>
<comment type="similarity">
    <text evidence="1">Belongs to the WIP C2H2-type zinc-finger protein family.</text>
</comment>
<feature type="domain" description="C2H2-type" evidence="4">
    <location>
        <begin position="248"/>
        <end position="277"/>
    </location>
</feature>
<organism evidence="5">
    <name type="scientific">Physcomitrium patens</name>
    <name type="common">Spreading-leaved earth moss</name>
    <name type="synonym">Physcomitrella patens</name>
    <dbReference type="NCBI Taxonomy" id="3218"/>
    <lineage>
        <taxon>Eukaryota</taxon>
        <taxon>Viridiplantae</taxon>
        <taxon>Streptophyta</taxon>
        <taxon>Embryophyta</taxon>
        <taxon>Bryophyta</taxon>
        <taxon>Bryophytina</taxon>
        <taxon>Bryopsida</taxon>
        <taxon>Funariidae</taxon>
        <taxon>Funariales</taxon>
        <taxon>Funariaceae</taxon>
        <taxon>Physcomitrium</taxon>
    </lineage>
</organism>
<keyword evidence="2" id="KW-0862">Zinc</keyword>
<dbReference type="Pfam" id="PF00096">
    <property type="entry name" value="zf-C2H2"/>
    <property type="match status" value="1"/>
</dbReference>
<evidence type="ECO:0000256" key="1">
    <source>
        <dbReference type="ARBA" id="ARBA00023452"/>
    </source>
</evidence>
<dbReference type="FunFam" id="3.30.160.60:FF:003609">
    <property type="match status" value="1"/>
</dbReference>
<dbReference type="EnsemblPlants" id="Pp3c11_2350V3.1">
    <property type="protein sequence ID" value="Pp3c11_2350V3.1"/>
    <property type="gene ID" value="Pp3c11_2350"/>
</dbReference>
<dbReference type="SUPFAM" id="SSF57667">
    <property type="entry name" value="beta-beta-alpha zinc fingers"/>
    <property type="match status" value="2"/>
</dbReference>
<evidence type="ECO:0000259" key="4">
    <source>
        <dbReference type="PROSITE" id="PS50157"/>
    </source>
</evidence>
<evidence type="ECO:0000256" key="2">
    <source>
        <dbReference type="PROSITE-ProRule" id="PRU00042"/>
    </source>
</evidence>
<evidence type="ECO:0000313" key="6">
    <source>
        <dbReference type="EnsemblPlants" id="Pp3c11_2350V3.1"/>
    </source>
</evidence>
<dbReference type="eggNOG" id="KOG1721">
    <property type="taxonomic scope" value="Eukaryota"/>
</dbReference>
<feature type="compositionally biased region" description="Low complexity" evidence="3">
    <location>
        <begin position="387"/>
        <end position="417"/>
    </location>
</feature>
<evidence type="ECO:0000313" key="5">
    <source>
        <dbReference type="EMBL" id="PNR44721.1"/>
    </source>
</evidence>
<dbReference type="InterPro" id="IPR013087">
    <property type="entry name" value="Znf_C2H2_type"/>
</dbReference>
<dbReference type="GO" id="GO:0005634">
    <property type="term" value="C:nucleus"/>
    <property type="evidence" value="ECO:0000318"/>
    <property type="project" value="GO_Central"/>
</dbReference>
<dbReference type="PANTHER" id="PTHR45878:SF44">
    <property type="entry name" value="C2H2-TYPE DOMAIN-CONTAINING PROTEIN"/>
    <property type="match status" value="1"/>
</dbReference>
<dbReference type="PROSITE" id="PS00028">
    <property type="entry name" value="ZINC_FINGER_C2H2_1"/>
    <property type="match status" value="2"/>
</dbReference>
<dbReference type="PaxDb" id="3218-PP1S39_272V6.1"/>
<dbReference type="AlphaFoldDB" id="A9S0H6"/>
<feature type="domain" description="C2H2-type" evidence="4">
    <location>
        <begin position="302"/>
        <end position="331"/>
    </location>
</feature>
<evidence type="ECO:0000313" key="7">
    <source>
        <dbReference type="Proteomes" id="UP000006727"/>
    </source>
</evidence>
<dbReference type="GeneID" id="112288929"/>
<reference evidence="5 7" key="1">
    <citation type="journal article" date="2008" name="Science">
        <title>The Physcomitrella genome reveals evolutionary insights into the conquest of land by plants.</title>
        <authorList>
            <person name="Rensing S."/>
            <person name="Lang D."/>
            <person name="Zimmer A."/>
            <person name="Terry A."/>
            <person name="Salamov A."/>
            <person name="Shapiro H."/>
            <person name="Nishiyama T."/>
            <person name="Perroud P.-F."/>
            <person name="Lindquist E."/>
            <person name="Kamisugi Y."/>
            <person name="Tanahashi T."/>
            <person name="Sakakibara K."/>
            <person name="Fujita T."/>
            <person name="Oishi K."/>
            <person name="Shin-I T."/>
            <person name="Kuroki Y."/>
            <person name="Toyoda A."/>
            <person name="Suzuki Y."/>
            <person name="Hashimoto A."/>
            <person name="Yamaguchi K."/>
            <person name="Sugano A."/>
            <person name="Kohara Y."/>
            <person name="Fujiyama A."/>
            <person name="Anterola A."/>
            <person name="Aoki S."/>
            <person name="Ashton N."/>
            <person name="Barbazuk W.B."/>
            <person name="Barker E."/>
            <person name="Bennetzen J."/>
            <person name="Bezanilla M."/>
            <person name="Blankenship R."/>
            <person name="Cho S.H."/>
            <person name="Dutcher S."/>
            <person name="Estelle M."/>
            <person name="Fawcett J.A."/>
            <person name="Gundlach H."/>
            <person name="Hanada K."/>
            <person name="Heyl A."/>
            <person name="Hicks K.A."/>
            <person name="Hugh J."/>
            <person name="Lohr M."/>
            <person name="Mayer K."/>
            <person name="Melkozernov A."/>
            <person name="Murata T."/>
            <person name="Nelson D."/>
            <person name="Pils B."/>
            <person name="Prigge M."/>
            <person name="Reiss B."/>
            <person name="Renner T."/>
            <person name="Rombauts S."/>
            <person name="Rushton P."/>
            <person name="Sanderfoot A."/>
            <person name="Schween G."/>
            <person name="Shiu S.-H."/>
            <person name="Stueber K."/>
            <person name="Theodoulou F.L."/>
            <person name="Tu H."/>
            <person name="Van de Peer Y."/>
            <person name="Verrier P.J."/>
            <person name="Waters E."/>
            <person name="Wood A."/>
            <person name="Yang L."/>
            <person name="Cove D."/>
            <person name="Cuming A."/>
            <person name="Hasebe M."/>
            <person name="Lucas S."/>
            <person name="Mishler D.B."/>
            <person name="Reski R."/>
            <person name="Grigoriev I."/>
            <person name="Quatrano R.S."/>
            <person name="Boore J.L."/>
        </authorList>
    </citation>
    <scope>NUCLEOTIDE SEQUENCE [LARGE SCALE GENOMIC DNA]</scope>
    <source>
        <strain evidence="6 7">cv. Gransden 2004</strain>
    </source>
</reference>
<dbReference type="Gramene" id="Pp3c11_2350V3.2">
    <property type="protein sequence ID" value="Pp3c11_2350V3.2"/>
    <property type="gene ID" value="Pp3c11_2350"/>
</dbReference>
<dbReference type="GO" id="GO:0008270">
    <property type="term" value="F:zinc ion binding"/>
    <property type="evidence" value="ECO:0007669"/>
    <property type="project" value="UniProtKB-KW"/>
</dbReference>
<dbReference type="Gene3D" id="3.30.160.60">
    <property type="entry name" value="Classic Zinc Finger"/>
    <property type="match status" value="2"/>
</dbReference>
<dbReference type="KEGG" id="ppp:112288929"/>
<dbReference type="SMART" id="SM00355">
    <property type="entry name" value="ZnF_C2H2"/>
    <property type="match status" value="4"/>
</dbReference>
<dbReference type="FunCoup" id="A9S0H6">
    <property type="interactions" value="1630"/>
</dbReference>
<name>A9S0H6_PHYPA</name>
<dbReference type="InterPro" id="IPR043584">
    <property type="entry name" value="WIP1/2/3/4/5/6"/>
</dbReference>
<dbReference type="GO" id="GO:0003700">
    <property type="term" value="F:DNA-binding transcription factor activity"/>
    <property type="evidence" value="ECO:0000318"/>
    <property type="project" value="GO_Central"/>
</dbReference>
<dbReference type="RefSeq" id="XP_024389451.1">
    <property type="nucleotide sequence ID" value="XM_024533683.2"/>
</dbReference>
<sequence>MAVAAQSLSLYSDTGLFSQVAPVSNPTLMLNDNGTVSYGSATLSSASGQSLLSNFADGFSFGNSSWSDTPYTPYSSISSFNFPNFPESSSSEVLCSSEDHSPDLLLMGSHSDFMSQINVAPPSLVSTPAVMHPKLVSTLKNMVAPEPASPRHSSSQYSYYFFDQQLTSQQQAANSQHQNDAAAHNPLLHFHHSADLKPTVDVSSSVSECSQAIPPTCSQSLKVEKSESEDIIEAAVVSVDVIQNRRPFRCQHEGCNKTFKNPQTMKMHHKTHYTDNTFKAGQQPLPTLSNSLKAGHNKKIPSRCPKCKKTFVGLYELRRHYGRKHSEGEKPHGCRKCGKRFYIEVDVRDHEKLCGEPIECKCGLKFAFKCNLVAHKKAHPACQDAQTSLSTSSTTSGGASSMINQSPSSSSDSDQSPGGINSPPSGRGTKRPREESINPENSFHSTPLPELKDIPEAPQFKCARHGYSGSLPFSSETNSSWMSLPSISHYPEVPTFSHFNPMSTASLFPSPQQKPSGFSFKLREPMSFDQSYPGSVAGLEMGILNQLDSSTNSSLQSMVRLT</sequence>
<reference evidence="5 7" key="2">
    <citation type="journal article" date="2018" name="Plant J.">
        <title>The Physcomitrella patens chromosome-scale assembly reveals moss genome structure and evolution.</title>
        <authorList>
            <person name="Lang D."/>
            <person name="Ullrich K.K."/>
            <person name="Murat F."/>
            <person name="Fuchs J."/>
            <person name="Jenkins J."/>
            <person name="Haas F.B."/>
            <person name="Piednoel M."/>
            <person name="Gundlach H."/>
            <person name="Van Bel M."/>
            <person name="Meyberg R."/>
            <person name="Vives C."/>
            <person name="Morata J."/>
            <person name="Symeonidi A."/>
            <person name="Hiss M."/>
            <person name="Muchero W."/>
            <person name="Kamisugi Y."/>
            <person name="Saleh O."/>
            <person name="Blanc G."/>
            <person name="Decker E.L."/>
            <person name="van Gessel N."/>
            <person name="Grimwood J."/>
            <person name="Hayes R.D."/>
            <person name="Graham S.W."/>
            <person name="Gunter L.E."/>
            <person name="McDaniel S.F."/>
            <person name="Hoernstein S.N.W."/>
            <person name="Larsson A."/>
            <person name="Li F.W."/>
            <person name="Perroud P.F."/>
            <person name="Phillips J."/>
            <person name="Ranjan P."/>
            <person name="Rokshar D.S."/>
            <person name="Rothfels C.J."/>
            <person name="Schneider L."/>
            <person name="Shu S."/>
            <person name="Stevenson D.W."/>
            <person name="Thummler F."/>
            <person name="Tillich M."/>
            <person name="Villarreal Aguilar J.C."/>
            <person name="Widiez T."/>
            <person name="Wong G.K."/>
            <person name="Wymore A."/>
            <person name="Zhang Y."/>
            <person name="Zimmer A.D."/>
            <person name="Quatrano R.S."/>
            <person name="Mayer K.F.X."/>
            <person name="Goodstein D."/>
            <person name="Casacuberta J.M."/>
            <person name="Vandepoele K."/>
            <person name="Reski R."/>
            <person name="Cuming A.C."/>
            <person name="Tuskan G.A."/>
            <person name="Maumus F."/>
            <person name="Salse J."/>
            <person name="Schmutz J."/>
            <person name="Rensing S.A."/>
        </authorList>
    </citation>
    <scope>NUCLEOTIDE SEQUENCE [LARGE SCALE GENOMIC DNA]</scope>
    <source>
        <strain evidence="6 7">cv. Gransden 2004</strain>
    </source>
</reference>
<dbReference type="EMBL" id="ABEU02000011">
    <property type="protein sequence ID" value="PNR44721.1"/>
    <property type="molecule type" value="Genomic_DNA"/>
</dbReference>
<dbReference type="STRING" id="3218.A9S0H6"/>
<keyword evidence="2" id="KW-0479">Metal-binding</keyword>
<proteinExistence type="inferred from homology"/>
<keyword evidence="2" id="KW-0863">Zinc-finger</keyword>
<reference evidence="6" key="3">
    <citation type="submission" date="2020-12" db="UniProtKB">
        <authorList>
            <consortium name="EnsemblPlants"/>
        </authorList>
    </citation>
    <scope>IDENTIFICATION</scope>
</reference>
<protein>
    <recommendedName>
        <fullName evidence="4">C2H2-type domain-containing protein</fullName>
    </recommendedName>
</protein>
<accession>A9S0H6</accession>
<dbReference type="Gramene" id="Pp3c11_2350V3.1">
    <property type="protein sequence ID" value="Pp3c11_2350V3.1"/>
    <property type="gene ID" value="Pp3c11_2350"/>
</dbReference>
<keyword evidence="7" id="KW-1185">Reference proteome</keyword>
<dbReference type="HOGENOM" id="CLU_487819_0_0_1"/>
<dbReference type="Proteomes" id="UP000006727">
    <property type="component" value="Chromosome 11"/>
</dbReference>
<dbReference type="PROSITE" id="PS50157">
    <property type="entry name" value="ZINC_FINGER_C2H2_2"/>
    <property type="match status" value="2"/>
</dbReference>
<feature type="region of interest" description="Disordered" evidence="3">
    <location>
        <begin position="381"/>
        <end position="451"/>
    </location>
</feature>
<gene>
    <name evidence="6" type="primary">LOC112288929</name>
    <name evidence="5" type="ORF">PHYPA_014491</name>
</gene>
<dbReference type="PANTHER" id="PTHR45878">
    <property type="entry name" value="ZINC FINGER PROTEIN WIP2"/>
    <property type="match status" value="1"/>
</dbReference>
<dbReference type="OrthoDB" id="9406869at2759"/>
<dbReference type="InterPro" id="IPR036236">
    <property type="entry name" value="Znf_C2H2_sf"/>
</dbReference>